<keyword evidence="6" id="KW-0464">Manganese</keyword>
<dbReference type="RefSeq" id="WP_380078182.1">
    <property type="nucleotide sequence ID" value="NZ_JBHSGO010000124.1"/>
</dbReference>
<keyword evidence="2" id="KW-0997">Cell inner membrane</keyword>
<dbReference type="EC" id="3.6.1.54" evidence="8"/>
<dbReference type="Gene3D" id="3.60.21.10">
    <property type="match status" value="1"/>
</dbReference>
<evidence type="ECO:0000259" key="7">
    <source>
        <dbReference type="Pfam" id="PF00149"/>
    </source>
</evidence>
<sequence>MAEKNIYFCSDAHLGSHYHKDPLAAEIKLVTFLKSIEENAQEIFFVGDMFDYWFEYKDVVPRGFVRFLGQCASMSDKGIKLHFFTGNHDCWMSDYFEREFGAIIHHKSFIFENNGYKFRISHGDEEYTGYSMRLKWMYRLFNSKVARFFYAALHPRWTVGLAYWLSYNSRKRGLKKQTEGRIPHALCNDYFDIENEWLVRKTKEFILKDPSIDFYIYGHRHLMLDLALKEQKRCIILGDWITYDSYAQWDGKTLCLCSIHDFE</sequence>
<keyword evidence="4 8" id="KW-0378">Hydrolase</keyword>
<feature type="domain" description="Calcineurin-like phosphoesterase" evidence="7">
    <location>
        <begin position="5"/>
        <end position="221"/>
    </location>
</feature>
<gene>
    <name evidence="8" type="ORF">ACFO3G_03940</name>
</gene>
<evidence type="ECO:0000256" key="5">
    <source>
        <dbReference type="ARBA" id="ARBA00023136"/>
    </source>
</evidence>
<keyword evidence="5" id="KW-0472">Membrane</keyword>
<organism evidence="8 9">
    <name type="scientific">Falsiporphyromonas endometrii</name>
    <dbReference type="NCBI Taxonomy" id="1387297"/>
    <lineage>
        <taxon>Bacteria</taxon>
        <taxon>Pseudomonadati</taxon>
        <taxon>Bacteroidota</taxon>
        <taxon>Bacteroidia</taxon>
        <taxon>Bacteroidales</taxon>
        <taxon>Porphyromonadaceae</taxon>
        <taxon>Falsiporphyromonas</taxon>
    </lineage>
</organism>
<evidence type="ECO:0000256" key="1">
    <source>
        <dbReference type="ARBA" id="ARBA00022475"/>
    </source>
</evidence>
<dbReference type="PANTHER" id="PTHR34990:SF1">
    <property type="entry name" value="UDP-2,3-DIACYLGLUCOSAMINE HYDROLASE"/>
    <property type="match status" value="1"/>
</dbReference>
<dbReference type="Pfam" id="PF00149">
    <property type="entry name" value="Metallophos"/>
    <property type="match status" value="1"/>
</dbReference>
<keyword evidence="1" id="KW-1003">Cell membrane</keyword>
<evidence type="ECO:0000256" key="4">
    <source>
        <dbReference type="ARBA" id="ARBA00022801"/>
    </source>
</evidence>
<evidence type="ECO:0000313" key="8">
    <source>
        <dbReference type="EMBL" id="MFC4665763.1"/>
    </source>
</evidence>
<protein>
    <submittedName>
        <fullName evidence="8">UDP-2,3-diacylglucosamine diphosphatase</fullName>
        <ecNumber evidence="8">3.6.1.54</ecNumber>
    </submittedName>
</protein>
<evidence type="ECO:0000256" key="6">
    <source>
        <dbReference type="ARBA" id="ARBA00023211"/>
    </source>
</evidence>
<dbReference type="EMBL" id="JBHSGO010000124">
    <property type="protein sequence ID" value="MFC4665763.1"/>
    <property type="molecule type" value="Genomic_DNA"/>
</dbReference>
<evidence type="ECO:0000256" key="2">
    <source>
        <dbReference type="ARBA" id="ARBA00022519"/>
    </source>
</evidence>
<dbReference type="InterPro" id="IPR043461">
    <property type="entry name" value="LpxH-like"/>
</dbReference>
<dbReference type="InterPro" id="IPR029052">
    <property type="entry name" value="Metallo-depent_PP-like"/>
</dbReference>
<comment type="caution">
    <text evidence="8">The sequence shown here is derived from an EMBL/GenBank/DDBJ whole genome shotgun (WGS) entry which is preliminary data.</text>
</comment>
<dbReference type="GO" id="GO:0016787">
    <property type="term" value="F:hydrolase activity"/>
    <property type="evidence" value="ECO:0007669"/>
    <property type="project" value="UniProtKB-KW"/>
</dbReference>
<dbReference type="CDD" id="cd07398">
    <property type="entry name" value="MPP_YbbF-LpxH"/>
    <property type="match status" value="1"/>
</dbReference>
<accession>A0ABV9K738</accession>
<keyword evidence="9" id="KW-1185">Reference proteome</keyword>
<evidence type="ECO:0000313" key="9">
    <source>
        <dbReference type="Proteomes" id="UP001596020"/>
    </source>
</evidence>
<dbReference type="Proteomes" id="UP001596020">
    <property type="component" value="Unassembled WGS sequence"/>
</dbReference>
<dbReference type="InterPro" id="IPR004843">
    <property type="entry name" value="Calcineurin-like_PHP"/>
</dbReference>
<name>A0ABV9K738_9PORP</name>
<proteinExistence type="predicted"/>
<evidence type="ECO:0000256" key="3">
    <source>
        <dbReference type="ARBA" id="ARBA00022723"/>
    </source>
</evidence>
<dbReference type="SUPFAM" id="SSF56300">
    <property type="entry name" value="Metallo-dependent phosphatases"/>
    <property type="match status" value="1"/>
</dbReference>
<keyword evidence="3" id="KW-0479">Metal-binding</keyword>
<dbReference type="PANTHER" id="PTHR34990">
    <property type="entry name" value="UDP-2,3-DIACYLGLUCOSAMINE HYDROLASE-RELATED"/>
    <property type="match status" value="1"/>
</dbReference>
<reference evidence="9" key="1">
    <citation type="journal article" date="2019" name="Int. J. Syst. Evol. Microbiol.">
        <title>The Global Catalogue of Microorganisms (GCM) 10K type strain sequencing project: providing services to taxonomists for standard genome sequencing and annotation.</title>
        <authorList>
            <consortium name="The Broad Institute Genomics Platform"/>
            <consortium name="The Broad Institute Genome Sequencing Center for Infectious Disease"/>
            <person name="Wu L."/>
            <person name="Ma J."/>
        </authorList>
    </citation>
    <scope>NUCLEOTIDE SEQUENCE [LARGE SCALE GENOMIC DNA]</scope>
    <source>
        <strain evidence="9">CGMCC 4.7357</strain>
    </source>
</reference>